<keyword evidence="9" id="KW-0012">Acyltransferase</keyword>
<evidence type="ECO:0000256" key="6">
    <source>
        <dbReference type="ARBA" id="ARBA00023098"/>
    </source>
</evidence>
<dbReference type="InterPro" id="IPR020613">
    <property type="entry name" value="Thiolase_CS"/>
</dbReference>
<dbReference type="CDD" id="cd00751">
    <property type="entry name" value="thiolase"/>
    <property type="match status" value="1"/>
</dbReference>
<keyword evidence="3" id="KW-0808">Transferase</keyword>
<dbReference type="InterPro" id="IPR050215">
    <property type="entry name" value="Thiolase-like_sf_Thiolase"/>
</dbReference>
<evidence type="ECO:0000256" key="3">
    <source>
        <dbReference type="ARBA" id="ARBA00022679"/>
    </source>
</evidence>
<comment type="caution">
    <text evidence="12">The sequence shown here is derived from an EMBL/GenBank/DDBJ whole genome shotgun (WGS) entry which is preliminary data.</text>
</comment>
<dbReference type="GO" id="GO:0010124">
    <property type="term" value="P:phenylacetate catabolic process"/>
    <property type="evidence" value="ECO:0007669"/>
    <property type="project" value="TreeGrafter"/>
</dbReference>
<dbReference type="InterPro" id="IPR002155">
    <property type="entry name" value="Thiolase"/>
</dbReference>
<dbReference type="GO" id="GO:0003988">
    <property type="term" value="F:acetyl-CoA C-acyltransferase activity"/>
    <property type="evidence" value="ECO:0007669"/>
    <property type="project" value="TreeGrafter"/>
</dbReference>
<dbReference type="InterPro" id="IPR020617">
    <property type="entry name" value="Thiolase_C"/>
</dbReference>
<feature type="domain" description="Thiolase C-terminal" evidence="11">
    <location>
        <begin position="265"/>
        <end position="383"/>
    </location>
</feature>
<proteinExistence type="inferred from homology"/>
<dbReference type="AlphaFoldDB" id="A0AAW4PHS0"/>
<evidence type="ECO:0000256" key="4">
    <source>
        <dbReference type="ARBA" id="ARBA00022832"/>
    </source>
</evidence>
<dbReference type="InterPro" id="IPR020616">
    <property type="entry name" value="Thiolase_N"/>
</dbReference>
<dbReference type="SUPFAM" id="SSF53901">
    <property type="entry name" value="Thiolase-like"/>
    <property type="match status" value="2"/>
</dbReference>
<dbReference type="GO" id="GO:0005737">
    <property type="term" value="C:cytoplasm"/>
    <property type="evidence" value="ECO:0007669"/>
    <property type="project" value="UniProtKB-ARBA"/>
</dbReference>
<dbReference type="Proteomes" id="UP001430455">
    <property type="component" value="Unassembled WGS sequence"/>
</dbReference>
<dbReference type="NCBIfam" id="TIGR01930">
    <property type="entry name" value="AcCoA-C-Actrans"/>
    <property type="match status" value="1"/>
</dbReference>
<comment type="similarity">
    <text evidence="2">Belongs to the thiolase-like superfamily. Thiolase family.</text>
</comment>
<dbReference type="GO" id="GO:0006635">
    <property type="term" value="P:fatty acid beta-oxidation"/>
    <property type="evidence" value="ECO:0007669"/>
    <property type="project" value="TreeGrafter"/>
</dbReference>
<dbReference type="PIRSF" id="PIRSF000429">
    <property type="entry name" value="Ac-CoA_Ac_transf"/>
    <property type="match status" value="1"/>
</dbReference>
<keyword evidence="13" id="KW-1185">Reference proteome</keyword>
<evidence type="ECO:0000256" key="2">
    <source>
        <dbReference type="ARBA" id="ARBA00010982"/>
    </source>
</evidence>
<reference evidence="12 13" key="1">
    <citation type="submission" date="2021-06" db="EMBL/GenBank/DDBJ databases">
        <title>Halomicroarcula sp. a new haloarchaeum isolated from saline soil.</title>
        <authorList>
            <person name="Duran-Viseras A."/>
            <person name="Sanchez-Porro C."/>
            <person name="Ventosa A."/>
        </authorList>
    </citation>
    <scope>NUCLEOTIDE SEQUENCE [LARGE SCALE GENOMIC DNA]</scope>
    <source>
        <strain evidence="12 13">F27</strain>
    </source>
</reference>
<dbReference type="RefSeq" id="WP_220582071.1">
    <property type="nucleotide sequence ID" value="NZ_RKLT01000020.1"/>
</dbReference>
<evidence type="ECO:0000256" key="8">
    <source>
        <dbReference type="ARBA" id="ARBA00023229"/>
    </source>
</evidence>
<keyword evidence="5" id="KW-0809">Transit peptide</keyword>
<evidence type="ECO:0000256" key="7">
    <source>
        <dbReference type="ARBA" id="ARBA00023140"/>
    </source>
</evidence>
<dbReference type="InterPro" id="IPR016039">
    <property type="entry name" value="Thiolase-like"/>
</dbReference>
<accession>A0AAW4PHS0</accession>
<keyword evidence="4" id="KW-0276">Fatty acid metabolism</keyword>
<keyword evidence="8" id="KW-0414">Isoprene biosynthesis</keyword>
<sequence>MTVQNTSDTKTTPVVVEAVRTPLGIEDGVFADVRSEDLSVPLVDELLSRTGLDGSQIDDLLWGCAQQRGEQGNNLARVVALLSDLGESVPGTTINRWCASSAEAVARGADAIAAGQRDCLLVGGVENMSRIAIAGNMDSVHPQLAEQYDLDALNMGQTAEAVAERFDVSRAAQDEYALRSHRRAAEATESGAFDEEIVPVETDNGRVSEDEGIRPETTLERLGELPTVFRDDGTVTPGNASQISDGAATLLLTSRPFADRHGLDVLGEVSGHAVSGVDPELMGTGPVPAVRTLCDRQGHAPTDYELVELNEAFASQCLYCKRELGINDNRLNVNGGAIALGHPLGATGARLPVTLLHEMRRQDASLGLATECVGYGQGMAIEFRRP</sequence>
<dbReference type="PROSITE" id="PS00737">
    <property type="entry name" value="THIOLASE_2"/>
    <property type="match status" value="1"/>
</dbReference>
<protein>
    <submittedName>
        <fullName evidence="12">Thiolase family protein</fullName>
    </submittedName>
</protein>
<evidence type="ECO:0000313" key="12">
    <source>
        <dbReference type="EMBL" id="MBX0297484.1"/>
    </source>
</evidence>
<organism evidence="12 13">
    <name type="scientific">Haloarcula nitratireducens</name>
    <dbReference type="NCBI Taxonomy" id="2487749"/>
    <lineage>
        <taxon>Archaea</taxon>
        <taxon>Methanobacteriati</taxon>
        <taxon>Methanobacteriota</taxon>
        <taxon>Stenosarchaea group</taxon>
        <taxon>Halobacteria</taxon>
        <taxon>Halobacteriales</taxon>
        <taxon>Haloarculaceae</taxon>
        <taxon>Haloarcula</taxon>
    </lineage>
</organism>
<dbReference type="Pfam" id="PF02803">
    <property type="entry name" value="Thiolase_C"/>
    <property type="match status" value="1"/>
</dbReference>
<name>A0AAW4PHS0_9EURY</name>
<evidence type="ECO:0000256" key="1">
    <source>
        <dbReference type="ARBA" id="ARBA00004275"/>
    </source>
</evidence>
<evidence type="ECO:0000256" key="5">
    <source>
        <dbReference type="ARBA" id="ARBA00022946"/>
    </source>
</evidence>
<evidence type="ECO:0000259" key="10">
    <source>
        <dbReference type="Pfam" id="PF00108"/>
    </source>
</evidence>
<dbReference type="PANTHER" id="PTHR43853:SF8">
    <property type="entry name" value="3-KETOACYL-COA THIOLASE, PEROXISOMAL"/>
    <property type="match status" value="1"/>
</dbReference>
<comment type="subcellular location">
    <subcellularLocation>
        <location evidence="1">Peroxisome</location>
    </subcellularLocation>
</comment>
<dbReference type="Pfam" id="PF00108">
    <property type="entry name" value="Thiolase_N"/>
    <property type="match status" value="1"/>
</dbReference>
<dbReference type="PANTHER" id="PTHR43853">
    <property type="entry name" value="3-KETOACYL-COA THIOLASE, PEROXISOMAL"/>
    <property type="match status" value="1"/>
</dbReference>
<gene>
    <name evidence="12" type="ORF">EGH23_21645</name>
</gene>
<feature type="domain" description="Thiolase N-terminal" evidence="10">
    <location>
        <begin position="14"/>
        <end position="255"/>
    </location>
</feature>
<evidence type="ECO:0000259" key="11">
    <source>
        <dbReference type="Pfam" id="PF02803"/>
    </source>
</evidence>
<dbReference type="GO" id="GO:0008299">
    <property type="term" value="P:isoprenoid biosynthetic process"/>
    <property type="evidence" value="ECO:0007669"/>
    <property type="project" value="UniProtKB-KW"/>
</dbReference>
<evidence type="ECO:0000256" key="9">
    <source>
        <dbReference type="ARBA" id="ARBA00023315"/>
    </source>
</evidence>
<keyword evidence="6" id="KW-0443">Lipid metabolism</keyword>
<evidence type="ECO:0000313" key="13">
    <source>
        <dbReference type="Proteomes" id="UP001430455"/>
    </source>
</evidence>
<dbReference type="FunFam" id="3.40.47.10:FF:000010">
    <property type="entry name" value="Acetyl-CoA acetyltransferase (Thiolase)"/>
    <property type="match status" value="1"/>
</dbReference>
<dbReference type="EMBL" id="RKLT01000020">
    <property type="protein sequence ID" value="MBX0297484.1"/>
    <property type="molecule type" value="Genomic_DNA"/>
</dbReference>
<dbReference type="Gene3D" id="3.40.47.10">
    <property type="match status" value="1"/>
</dbReference>
<keyword evidence="7" id="KW-0576">Peroxisome</keyword>